<protein>
    <submittedName>
        <fullName evidence="1">Uncharacterized protein</fullName>
    </submittedName>
</protein>
<name>A0A5D2MUD2_GOSTO</name>
<organism evidence="1 2">
    <name type="scientific">Gossypium tomentosum</name>
    <name type="common">Hawaiian cotton</name>
    <name type="synonym">Gossypium sandvicense</name>
    <dbReference type="NCBI Taxonomy" id="34277"/>
    <lineage>
        <taxon>Eukaryota</taxon>
        <taxon>Viridiplantae</taxon>
        <taxon>Streptophyta</taxon>
        <taxon>Embryophyta</taxon>
        <taxon>Tracheophyta</taxon>
        <taxon>Spermatophyta</taxon>
        <taxon>Magnoliopsida</taxon>
        <taxon>eudicotyledons</taxon>
        <taxon>Gunneridae</taxon>
        <taxon>Pentapetalae</taxon>
        <taxon>rosids</taxon>
        <taxon>malvids</taxon>
        <taxon>Malvales</taxon>
        <taxon>Malvaceae</taxon>
        <taxon>Malvoideae</taxon>
        <taxon>Gossypium</taxon>
    </lineage>
</organism>
<gene>
    <name evidence="1" type="ORF">ES332_A12G020400v1</name>
</gene>
<dbReference type="EMBL" id="CM017621">
    <property type="protein sequence ID" value="TYH94140.1"/>
    <property type="molecule type" value="Genomic_DNA"/>
</dbReference>
<dbReference type="AlphaFoldDB" id="A0A5D2MUD2"/>
<dbReference type="Proteomes" id="UP000322667">
    <property type="component" value="Chromosome A12"/>
</dbReference>
<dbReference type="EMBL" id="CM017621">
    <property type="protein sequence ID" value="TYH94139.1"/>
    <property type="molecule type" value="Genomic_DNA"/>
</dbReference>
<keyword evidence="2" id="KW-1185">Reference proteome</keyword>
<sequence length="93" mass="10559">MAILSHSLHQCQNRLYDEAYLDISEICKERSFTGGVNLYHHFGILTASVIGGRFLIDGQKNKTADCIACTQSPPKQALRRRFFCRVGAWRLQS</sequence>
<evidence type="ECO:0000313" key="2">
    <source>
        <dbReference type="Proteomes" id="UP000322667"/>
    </source>
</evidence>
<reference evidence="1 2" key="1">
    <citation type="submission" date="2019-07" db="EMBL/GenBank/DDBJ databases">
        <title>WGS assembly of Gossypium tomentosum.</title>
        <authorList>
            <person name="Chen Z.J."/>
            <person name="Sreedasyam A."/>
            <person name="Ando A."/>
            <person name="Song Q."/>
            <person name="De L."/>
            <person name="Hulse-Kemp A."/>
            <person name="Ding M."/>
            <person name="Ye W."/>
            <person name="Kirkbride R."/>
            <person name="Jenkins J."/>
            <person name="Plott C."/>
            <person name="Lovell J."/>
            <person name="Lin Y.-M."/>
            <person name="Vaughn R."/>
            <person name="Liu B."/>
            <person name="Li W."/>
            <person name="Simpson S."/>
            <person name="Scheffler B."/>
            <person name="Saski C."/>
            <person name="Grover C."/>
            <person name="Hu G."/>
            <person name="Conover J."/>
            <person name="Carlson J."/>
            <person name="Shu S."/>
            <person name="Boston L."/>
            <person name="Williams M."/>
            <person name="Peterson D."/>
            <person name="Mcgee K."/>
            <person name="Jones D."/>
            <person name="Wendel J."/>
            <person name="Stelly D."/>
            <person name="Grimwood J."/>
            <person name="Schmutz J."/>
        </authorList>
    </citation>
    <scope>NUCLEOTIDE SEQUENCE [LARGE SCALE GENOMIC DNA]</scope>
    <source>
        <strain evidence="1">7179.01</strain>
    </source>
</reference>
<proteinExistence type="predicted"/>
<accession>A0A5D2MUD2</accession>
<evidence type="ECO:0000313" key="1">
    <source>
        <dbReference type="EMBL" id="TYH94139.1"/>
    </source>
</evidence>